<dbReference type="SMR" id="A1RB49"/>
<dbReference type="PROSITE" id="PS51682">
    <property type="entry name" value="SAM_OMT_I"/>
    <property type="match status" value="1"/>
</dbReference>
<feature type="region of interest" description="Disordered" evidence="4">
    <location>
        <begin position="281"/>
        <end position="302"/>
    </location>
</feature>
<dbReference type="RefSeq" id="WP_011776386.1">
    <property type="nucleotide sequence ID" value="NC_008711.1"/>
</dbReference>
<dbReference type="PANTHER" id="PTHR10509:SF14">
    <property type="entry name" value="CAFFEOYL-COA O-METHYLTRANSFERASE 3-RELATED"/>
    <property type="match status" value="1"/>
</dbReference>
<dbReference type="SUPFAM" id="SSF55486">
    <property type="entry name" value="Metalloproteases ('zincins'), catalytic domain"/>
    <property type="match status" value="1"/>
</dbReference>
<evidence type="ECO:0000313" key="5">
    <source>
        <dbReference type="EMBL" id="ABM10257.1"/>
    </source>
</evidence>
<dbReference type="EMBL" id="CP000474">
    <property type="protein sequence ID" value="ABM10257.1"/>
    <property type="molecule type" value="Genomic_DNA"/>
</dbReference>
<evidence type="ECO:0000256" key="2">
    <source>
        <dbReference type="ARBA" id="ARBA00022679"/>
    </source>
</evidence>
<dbReference type="InterPro" id="IPR050362">
    <property type="entry name" value="Cation-dep_OMT"/>
</dbReference>
<evidence type="ECO:0000256" key="3">
    <source>
        <dbReference type="ARBA" id="ARBA00022691"/>
    </source>
</evidence>
<dbReference type="Pfam" id="PF01596">
    <property type="entry name" value="Methyltransf_3"/>
    <property type="match status" value="1"/>
</dbReference>
<sequence length="752" mass="81647">MTNVAAMTEPGYKRGLRNWVEERNSRLPASGETLVDHNNTAYLMAFLEANDDLFDHAFRASLHGQADGSQRGPADSRVAVEEAARALREEERHCTFGGGVPPAEDDRLPAFVAVERSLAHAPTRSHRKAVRTAWDAALDVESLAVQDLALAVRNLRAEASDPSCRGIAADNFVGTFSASVVNAMSRIFGTAPLSLVSCAELAMEETPAKMLALALQTREPMLDVDRVLEEIRRRLEAVTGSTARASFAGDRWEVLFGGSADGKVPSSGVVIWPLLGPNSDSREATGRATSATGPGVPTAHVGLRCSSRPDGRLVMHLRDLKATLHELGHAVHHALTASREPLRHGLESAGETEIDLLSLWLEWTVFDAGWGGCVIPAAGEPSGKGLAEWQGILQLEALKELPLRALVMELDRKWLMHPEFDYQDVWRQVTDSDPAGHASTYLEALHRLTWPIPATRPGAEYGLFWAMSEVAGTWMQRHGLASHDQTPPAAWFERILGKEPHHAPDPTALITFLEQAAGATKQDPLTADEGNPMSSTREYPSDYISAMLPARDPELTSMLRQAIVDEQLPPIQVDDNAAKLLECLTLLARPQLVIEIGALFGYSTIHLARGLGKGGQLISFEIDPKSAEIARENVSRFGLDDRVRISTEDAVSALSRMAPESADLIFIDGAKTEYVEYVKAAFPLLRAGGALLIDDAFAGGTYAVHEGGEDDRLGESIRQVVRALARSQRVTASFLGTEHGMLLAVKRGNDDE</sequence>
<dbReference type="AlphaFoldDB" id="A1RB49"/>
<dbReference type="STRING" id="290340.AAur_3781"/>
<dbReference type="Proteomes" id="UP000000637">
    <property type="component" value="Chromosome"/>
</dbReference>
<dbReference type="GO" id="GO:0032259">
    <property type="term" value="P:methylation"/>
    <property type="evidence" value="ECO:0007669"/>
    <property type="project" value="UniProtKB-KW"/>
</dbReference>
<evidence type="ECO:0000256" key="1">
    <source>
        <dbReference type="ARBA" id="ARBA00022603"/>
    </source>
</evidence>
<dbReference type="HOGENOM" id="CLU_369927_0_0_11"/>
<protein>
    <submittedName>
        <fullName evidence="5">O-methyltransferase family protein</fullName>
    </submittedName>
</protein>
<dbReference type="Gene3D" id="3.40.50.150">
    <property type="entry name" value="Vaccinia Virus protein VP39"/>
    <property type="match status" value="1"/>
</dbReference>
<organism evidence="5 6">
    <name type="scientific">Paenarthrobacter aurescens (strain TC1)</name>
    <dbReference type="NCBI Taxonomy" id="290340"/>
    <lineage>
        <taxon>Bacteria</taxon>
        <taxon>Bacillati</taxon>
        <taxon>Actinomycetota</taxon>
        <taxon>Actinomycetes</taxon>
        <taxon>Micrococcales</taxon>
        <taxon>Micrococcaceae</taxon>
        <taxon>Paenarthrobacter</taxon>
    </lineage>
</organism>
<reference evidence="5 6" key="1">
    <citation type="journal article" date="2006" name="PLoS Genet.">
        <title>Secrets of soil survival revealed by the genome sequence of Arthrobacter aurescens TC1.</title>
        <authorList>
            <person name="Mongodin E.F."/>
            <person name="Shapir N."/>
            <person name="Daugherty S.C."/>
            <person name="DeBoy R.T."/>
            <person name="Emerson J.B."/>
            <person name="Shvartzbeyn A."/>
            <person name="Radune D."/>
            <person name="Vamathevan J."/>
            <person name="Riggs F."/>
            <person name="Grinberg V."/>
            <person name="Khouri H."/>
            <person name="Wackett L.P."/>
            <person name="Nelson K.E."/>
            <person name="Sadowsky M.J."/>
        </authorList>
    </citation>
    <scope>NUCLEOTIDE SEQUENCE [LARGE SCALE GENOMIC DNA]</scope>
    <source>
        <strain evidence="5 6">TC1</strain>
    </source>
</reference>
<proteinExistence type="predicted"/>
<dbReference type="GO" id="GO:0008171">
    <property type="term" value="F:O-methyltransferase activity"/>
    <property type="evidence" value="ECO:0007669"/>
    <property type="project" value="InterPro"/>
</dbReference>
<name>A1RB49_PAEAT</name>
<evidence type="ECO:0000313" key="6">
    <source>
        <dbReference type="Proteomes" id="UP000000637"/>
    </source>
</evidence>
<keyword evidence="1" id="KW-0489">Methyltransferase</keyword>
<dbReference type="GO" id="GO:0008757">
    <property type="term" value="F:S-adenosylmethionine-dependent methyltransferase activity"/>
    <property type="evidence" value="ECO:0007669"/>
    <property type="project" value="TreeGrafter"/>
</dbReference>
<dbReference type="InterPro" id="IPR002935">
    <property type="entry name" value="SAM_O-MeTrfase"/>
</dbReference>
<dbReference type="SUPFAM" id="SSF53335">
    <property type="entry name" value="S-adenosyl-L-methionine-dependent methyltransferases"/>
    <property type="match status" value="1"/>
</dbReference>
<dbReference type="eggNOG" id="COG4122">
    <property type="taxonomic scope" value="Bacteria"/>
</dbReference>
<accession>A1RB49</accession>
<dbReference type="CDD" id="cd02440">
    <property type="entry name" value="AdoMet_MTases"/>
    <property type="match status" value="1"/>
</dbReference>
<keyword evidence="3" id="KW-0949">S-adenosyl-L-methionine</keyword>
<keyword evidence="6" id="KW-1185">Reference proteome</keyword>
<evidence type="ECO:0000256" key="4">
    <source>
        <dbReference type="SAM" id="MobiDB-lite"/>
    </source>
</evidence>
<gene>
    <name evidence="5" type="ordered locus">AAur_3781</name>
</gene>
<dbReference type="KEGG" id="aau:AAur_3781"/>
<keyword evidence="2" id="KW-0808">Transferase</keyword>
<dbReference type="PANTHER" id="PTHR10509">
    <property type="entry name" value="O-METHYLTRANSFERASE-RELATED"/>
    <property type="match status" value="1"/>
</dbReference>
<dbReference type="InterPro" id="IPR029063">
    <property type="entry name" value="SAM-dependent_MTases_sf"/>
</dbReference>